<name>X1F0B9_9ZZZZ</name>
<feature type="region of interest" description="Disordered" evidence="1">
    <location>
        <begin position="1"/>
        <end position="31"/>
    </location>
</feature>
<comment type="caution">
    <text evidence="2">The sequence shown here is derived from an EMBL/GenBank/DDBJ whole genome shotgun (WGS) entry which is preliminary data.</text>
</comment>
<evidence type="ECO:0000313" key="2">
    <source>
        <dbReference type="EMBL" id="GAH39066.1"/>
    </source>
</evidence>
<evidence type="ECO:0000256" key="1">
    <source>
        <dbReference type="SAM" id="MobiDB-lite"/>
    </source>
</evidence>
<protein>
    <submittedName>
        <fullName evidence="2">Uncharacterized protein</fullName>
    </submittedName>
</protein>
<reference evidence="2" key="1">
    <citation type="journal article" date="2014" name="Front. Microbiol.">
        <title>High frequency of phylogenetically diverse reductive dehalogenase-homologous genes in deep subseafloor sedimentary metagenomes.</title>
        <authorList>
            <person name="Kawai M."/>
            <person name="Futagami T."/>
            <person name="Toyoda A."/>
            <person name="Takaki Y."/>
            <person name="Nishi S."/>
            <person name="Hori S."/>
            <person name="Arai W."/>
            <person name="Tsubouchi T."/>
            <person name="Morono Y."/>
            <person name="Uchiyama I."/>
            <person name="Ito T."/>
            <person name="Fujiyama A."/>
            <person name="Inagaki F."/>
            <person name="Takami H."/>
        </authorList>
    </citation>
    <scope>NUCLEOTIDE SEQUENCE</scope>
    <source>
        <strain evidence="2">Expedition CK06-06</strain>
    </source>
</reference>
<organism evidence="2">
    <name type="scientific">marine sediment metagenome</name>
    <dbReference type="NCBI Taxonomy" id="412755"/>
    <lineage>
        <taxon>unclassified sequences</taxon>
        <taxon>metagenomes</taxon>
        <taxon>ecological metagenomes</taxon>
    </lineage>
</organism>
<dbReference type="AlphaFoldDB" id="X1F0B9"/>
<sequence>MEIHEMTDLEWEARQRQRETKEREWEDRVNRSKSSLDTITSMARSAEPTSDSDSALVDIVLTIATGGLYALAQAWTSQRESLN</sequence>
<proteinExistence type="predicted"/>
<accession>X1F0B9</accession>
<feature type="non-terminal residue" evidence="2">
    <location>
        <position position="83"/>
    </location>
</feature>
<feature type="compositionally biased region" description="Basic and acidic residues" evidence="1">
    <location>
        <begin position="1"/>
        <end position="30"/>
    </location>
</feature>
<dbReference type="EMBL" id="BARU01005625">
    <property type="protein sequence ID" value="GAH39066.1"/>
    <property type="molecule type" value="Genomic_DNA"/>
</dbReference>
<gene>
    <name evidence="2" type="ORF">S03H2_10988</name>
</gene>